<dbReference type="PANTHER" id="PTHR47331:SF5">
    <property type="entry name" value="RIBONUCLEASE H"/>
    <property type="match status" value="1"/>
</dbReference>
<dbReference type="AlphaFoldDB" id="A0A182PXA4"/>
<dbReference type="Proteomes" id="UP000075885">
    <property type="component" value="Unassembled WGS sequence"/>
</dbReference>
<evidence type="ECO:0000256" key="1">
    <source>
        <dbReference type="SAM" id="MobiDB-lite"/>
    </source>
</evidence>
<dbReference type="STRING" id="199890.A0A182PXA4"/>
<reference evidence="2" key="2">
    <citation type="submission" date="2020-05" db="UniProtKB">
        <authorList>
            <consortium name="EnsemblMetazoa"/>
        </authorList>
    </citation>
    <scope>IDENTIFICATION</scope>
    <source>
        <strain evidence="2">Epiroticus2</strain>
    </source>
</reference>
<keyword evidence="3" id="KW-1185">Reference proteome</keyword>
<protein>
    <recommendedName>
        <fullName evidence="4">Peptidase aspartic putative domain-containing protein</fullName>
    </recommendedName>
</protein>
<sequence>SQIAARQPVPRDLPTFSGNVDDWVVFITAFNRTTAACAYTDDENIIRLQHALRGPALEAGGHLLSFPDGLNEAIETLKSRYDPTRRPDLIVESVIRKIRCMAAPKVNDLPSLVEFGFAVKRLVGAVRASGLRAYIYDVTLLKELVRKLPPVLCIDWARTTRGLSEITLMEFGQWIGELANDLCRVVDVSPVPAEPESALQSRYTLPKRQQPHQQPFHARRSQLDRPHHSRPSQMQSHGTGHVHPAYCNATVLQEIEVSDPTTSNNPSRRAFVNERRVCRRCLGYHGGRCRAPPCGVNGCGVHHHELLHSEDATSTCATIRLDCRTGPTGNTSGTQANILTHRDANDGAILKYVPVSLHGPTGRINTYAFLDDGSTSTFIEHELVAELGLSGTPDSRCACSGPGMYEEKKRTPLSCLFVYLP</sequence>
<dbReference type="Pfam" id="PF03564">
    <property type="entry name" value="DUF1759"/>
    <property type="match status" value="1"/>
</dbReference>
<feature type="region of interest" description="Disordered" evidence="1">
    <location>
        <begin position="197"/>
        <end position="240"/>
    </location>
</feature>
<dbReference type="PANTHER" id="PTHR47331">
    <property type="entry name" value="PHD-TYPE DOMAIN-CONTAINING PROTEIN"/>
    <property type="match status" value="1"/>
</dbReference>
<dbReference type="VEuPathDB" id="VectorBase:AEPI011591"/>
<organism evidence="2 3">
    <name type="scientific">Anopheles epiroticus</name>
    <dbReference type="NCBI Taxonomy" id="199890"/>
    <lineage>
        <taxon>Eukaryota</taxon>
        <taxon>Metazoa</taxon>
        <taxon>Ecdysozoa</taxon>
        <taxon>Arthropoda</taxon>
        <taxon>Hexapoda</taxon>
        <taxon>Insecta</taxon>
        <taxon>Pterygota</taxon>
        <taxon>Neoptera</taxon>
        <taxon>Endopterygota</taxon>
        <taxon>Diptera</taxon>
        <taxon>Nematocera</taxon>
        <taxon>Culicoidea</taxon>
        <taxon>Culicidae</taxon>
        <taxon>Anophelinae</taxon>
        <taxon>Anopheles</taxon>
    </lineage>
</organism>
<evidence type="ECO:0000313" key="3">
    <source>
        <dbReference type="Proteomes" id="UP000075885"/>
    </source>
</evidence>
<proteinExistence type="predicted"/>
<name>A0A182PXA4_9DIPT</name>
<accession>A0A182PXA4</accession>
<reference evidence="3" key="1">
    <citation type="submission" date="2013-03" db="EMBL/GenBank/DDBJ databases">
        <title>The Genome Sequence of Anopheles epiroticus epiroticus2.</title>
        <authorList>
            <consortium name="The Broad Institute Genomics Platform"/>
            <person name="Neafsey D.E."/>
            <person name="Howell P."/>
            <person name="Walker B."/>
            <person name="Young S.K."/>
            <person name="Zeng Q."/>
            <person name="Gargeya S."/>
            <person name="Fitzgerald M."/>
            <person name="Haas B."/>
            <person name="Abouelleil A."/>
            <person name="Allen A.W."/>
            <person name="Alvarado L."/>
            <person name="Arachchi H.M."/>
            <person name="Berlin A.M."/>
            <person name="Chapman S.B."/>
            <person name="Gainer-Dewar J."/>
            <person name="Goldberg J."/>
            <person name="Griggs A."/>
            <person name="Gujja S."/>
            <person name="Hansen M."/>
            <person name="Howarth C."/>
            <person name="Imamovic A."/>
            <person name="Ireland A."/>
            <person name="Larimer J."/>
            <person name="McCowan C."/>
            <person name="Murphy C."/>
            <person name="Pearson M."/>
            <person name="Poon T.W."/>
            <person name="Priest M."/>
            <person name="Roberts A."/>
            <person name="Saif S."/>
            <person name="Shea T."/>
            <person name="Sisk P."/>
            <person name="Sykes S."/>
            <person name="Wortman J."/>
            <person name="Nusbaum C."/>
            <person name="Birren B."/>
        </authorList>
    </citation>
    <scope>NUCLEOTIDE SEQUENCE [LARGE SCALE GENOMIC DNA]</scope>
    <source>
        <strain evidence="3">Epiroticus2</strain>
    </source>
</reference>
<evidence type="ECO:0000313" key="2">
    <source>
        <dbReference type="EnsemblMetazoa" id="AEPI011591-PA"/>
    </source>
</evidence>
<evidence type="ECO:0008006" key="4">
    <source>
        <dbReference type="Google" id="ProtNLM"/>
    </source>
</evidence>
<dbReference type="EnsemblMetazoa" id="AEPI011591-RA">
    <property type="protein sequence ID" value="AEPI011591-PA"/>
    <property type="gene ID" value="AEPI011591"/>
</dbReference>
<dbReference type="InterPro" id="IPR005312">
    <property type="entry name" value="DUF1759"/>
</dbReference>